<organism evidence="1 2">
    <name type="scientific">Bauhinia variegata</name>
    <name type="common">Purple orchid tree</name>
    <name type="synonym">Phanera variegata</name>
    <dbReference type="NCBI Taxonomy" id="167791"/>
    <lineage>
        <taxon>Eukaryota</taxon>
        <taxon>Viridiplantae</taxon>
        <taxon>Streptophyta</taxon>
        <taxon>Embryophyta</taxon>
        <taxon>Tracheophyta</taxon>
        <taxon>Spermatophyta</taxon>
        <taxon>Magnoliopsida</taxon>
        <taxon>eudicotyledons</taxon>
        <taxon>Gunneridae</taxon>
        <taxon>Pentapetalae</taxon>
        <taxon>rosids</taxon>
        <taxon>fabids</taxon>
        <taxon>Fabales</taxon>
        <taxon>Fabaceae</taxon>
        <taxon>Cercidoideae</taxon>
        <taxon>Cercideae</taxon>
        <taxon>Bauhiniinae</taxon>
        <taxon>Bauhinia</taxon>
    </lineage>
</organism>
<dbReference type="Proteomes" id="UP000828941">
    <property type="component" value="Chromosome 3"/>
</dbReference>
<protein>
    <submittedName>
        <fullName evidence="1">Uncharacterized protein</fullName>
    </submittedName>
</protein>
<dbReference type="EMBL" id="CM039428">
    <property type="protein sequence ID" value="KAI4352141.1"/>
    <property type="molecule type" value="Genomic_DNA"/>
</dbReference>
<name>A0ACB9PX22_BAUVA</name>
<keyword evidence="2" id="KW-1185">Reference proteome</keyword>
<gene>
    <name evidence="1" type="ORF">L6164_006422</name>
</gene>
<evidence type="ECO:0000313" key="2">
    <source>
        <dbReference type="Proteomes" id="UP000828941"/>
    </source>
</evidence>
<proteinExistence type="predicted"/>
<reference evidence="1 2" key="1">
    <citation type="journal article" date="2022" name="DNA Res.">
        <title>Chromosomal-level genome assembly of the orchid tree Bauhinia variegata (Leguminosae; Cercidoideae) supports the allotetraploid origin hypothesis of Bauhinia.</title>
        <authorList>
            <person name="Zhong Y."/>
            <person name="Chen Y."/>
            <person name="Zheng D."/>
            <person name="Pang J."/>
            <person name="Liu Y."/>
            <person name="Luo S."/>
            <person name="Meng S."/>
            <person name="Qian L."/>
            <person name="Wei D."/>
            <person name="Dai S."/>
            <person name="Zhou R."/>
        </authorList>
    </citation>
    <scope>NUCLEOTIDE SEQUENCE [LARGE SCALE GENOMIC DNA]</scope>
    <source>
        <strain evidence="1">BV-YZ2020</strain>
    </source>
</reference>
<sequence length="369" mass="42407">MSNKQMEVEGMHIPKSYTMNGGDGPRSYTKNSSYQRTVIEESKDLINEPIEGNLDIETTCLSGTKIFAIADLGCSVGQNTFVAVQNIIEAIENKYLSKIQNRLSLEFQVLFNDHSSNDFNTLFRSLPPPHKYYAAGVPGSFYHRLFPKSSLHFVHCSYALHWMSRVPEQVLDCKSPAWDKNKVHYMNASEELHKAYSAQFKNDMESFLNARAEELVDGGLMVIVLPNQPNESNLLENARAMIYGIIESCLYEMVKLGSISQENVESFYLPLYFPSSKEFAEFIRKNGKFSIERMGTMTKHMSYLNPSVELVVRTTRAALEGLFKEQFGEEDTDEFFEHFRMKLAETFHLLDSKSREHQELFVTLKHRKH</sequence>
<accession>A0ACB9PX22</accession>
<evidence type="ECO:0000313" key="1">
    <source>
        <dbReference type="EMBL" id="KAI4352141.1"/>
    </source>
</evidence>
<comment type="caution">
    <text evidence="1">The sequence shown here is derived from an EMBL/GenBank/DDBJ whole genome shotgun (WGS) entry which is preliminary data.</text>
</comment>